<feature type="transmembrane region" description="Helical" evidence="1">
    <location>
        <begin position="32"/>
        <end position="50"/>
    </location>
</feature>
<keyword evidence="1" id="KW-1133">Transmembrane helix</keyword>
<proteinExistence type="predicted"/>
<accession>A0A0L8HDH3</accession>
<protein>
    <submittedName>
        <fullName evidence="2">Uncharacterized protein</fullName>
    </submittedName>
</protein>
<gene>
    <name evidence="2" type="ORF">OCBIM_22017352mg</name>
</gene>
<dbReference type="EMBL" id="KQ418483">
    <property type="protein sequence ID" value="KOF87182.1"/>
    <property type="molecule type" value="Genomic_DNA"/>
</dbReference>
<reference evidence="2" key="1">
    <citation type="submission" date="2015-07" db="EMBL/GenBank/DDBJ databases">
        <title>MeaNS - Measles Nucleotide Surveillance Program.</title>
        <authorList>
            <person name="Tran T."/>
            <person name="Druce J."/>
        </authorList>
    </citation>
    <scope>NUCLEOTIDE SEQUENCE</scope>
    <source>
        <strain evidence="2">UCB-OBI-ISO-001</strain>
        <tissue evidence="2">Gonad</tissue>
    </source>
</reference>
<keyword evidence="1" id="KW-0472">Membrane</keyword>
<dbReference type="AlphaFoldDB" id="A0A0L8HDH3"/>
<keyword evidence="1" id="KW-0812">Transmembrane</keyword>
<name>A0A0L8HDH3_OCTBM</name>
<evidence type="ECO:0000313" key="2">
    <source>
        <dbReference type="EMBL" id="KOF87182.1"/>
    </source>
</evidence>
<sequence>MFSAVVIYFAFLYSDKKKMSFRTARSLVPQRLLLPMHFVSFLYFLLKSMIF</sequence>
<organism evidence="2">
    <name type="scientific">Octopus bimaculoides</name>
    <name type="common">California two-spotted octopus</name>
    <dbReference type="NCBI Taxonomy" id="37653"/>
    <lineage>
        <taxon>Eukaryota</taxon>
        <taxon>Metazoa</taxon>
        <taxon>Spiralia</taxon>
        <taxon>Lophotrochozoa</taxon>
        <taxon>Mollusca</taxon>
        <taxon>Cephalopoda</taxon>
        <taxon>Coleoidea</taxon>
        <taxon>Octopodiformes</taxon>
        <taxon>Octopoda</taxon>
        <taxon>Incirrata</taxon>
        <taxon>Octopodidae</taxon>
        <taxon>Octopus</taxon>
    </lineage>
</organism>
<evidence type="ECO:0000256" key="1">
    <source>
        <dbReference type="SAM" id="Phobius"/>
    </source>
</evidence>